<dbReference type="AlphaFoldDB" id="A0A1E3PAW6"/>
<dbReference type="GeneID" id="30201688"/>
<keyword evidence="3" id="KW-1133">Transmembrane helix</keyword>
<accession>A0A1E3PAW6</accession>
<evidence type="ECO:0000256" key="1">
    <source>
        <dbReference type="SAM" id="Coils"/>
    </source>
</evidence>
<dbReference type="InterPro" id="IPR039467">
    <property type="entry name" value="TFIIIB_B''_Myb"/>
</dbReference>
<feature type="compositionally biased region" description="Low complexity" evidence="2">
    <location>
        <begin position="396"/>
        <end position="412"/>
    </location>
</feature>
<feature type="compositionally biased region" description="Low complexity" evidence="2">
    <location>
        <begin position="454"/>
        <end position="465"/>
    </location>
</feature>
<feature type="compositionally biased region" description="Polar residues" evidence="2">
    <location>
        <begin position="413"/>
        <end position="433"/>
    </location>
</feature>
<feature type="compositionally biased region" description="Acidic residues" evidence="2">
    <location>
        <begin position="635"/>
        <end position="646"/>
    </location>
</feature>
<dbReference type="GO" id="GO:0006355">
    <property type="term" value="P:regulation of DNA-templated transcription"/>
    <property type="evidence" value="ECO:0007669"/>
    <property type="project" value="UniProtKB-ARBA"/>
</dbReference>
<dbReference type="CDD" id="cd00167">
    <property type="entry name" value="SANT"/>
    <property type="match status" value="1"/>
</dbReference>
<dbReference type="PROSITE" id="PS51293">
    <property type="entry name" value="SANT"/>
    <property type="match status" value="1"/>
</dbReference>
<dbReference type="Proteomes" id="UP000094112">
    <property type="component" value="Unassembled WGS sequence"/>
</dbReference>
<dbReference type="InterPro" id="IPR001005">
    <property type="entry name" value="SANT/Myb"/>
</dbReference>
<dbReference type="InterPro" id="IPR017884">
    <property type="entry name" value="SANT_dom"/>
</dbReference>
<dbReference type="PANTHER" id="PTHR22929:SF0">
    <property type="entry name" value="TRANSCRIPTION FACTOR TFIIIB COMPONENT B'' HOMOLOG"/>
    <property type="match status" value="1"/>
</dbReference>
<feature type="domain" description="SANT" evidence="4">
    <location>
        <begin position="709"/>
        <end position="760"/>
    </location>
</feature>
<keyword evidence="3" id="KW-0812">Transmembrane</keyword>
<evidence type="ECO:0000256" key="3">
    <source>
        <dbReference type="SAM" id="Phobius"/>
    </source>
</evidence>
<feature type="coiled-coil region" evidence="1">
    <location>
        <begin position="791"/>
        <end position="822"/>
    </location>
</feature>
<dbReference type="GO" id="GO:0070898">
    <property type="term" value="P:RNA polymerase III preinitiation complex assembly"/>
    <property type="evidence" value="ECO:0007669"/>
    <property type="project" value="TreeGrafter"/>
</dbReference>
<keyword evidence="1" id="KW-0175">Coiled coil</keyword>
<feature type="compositionally biased region" description="Acidic residues" evidence="2">
    <location>
        <begin position="217"/>
        <end position="231"/>
    </location>
</feature>
<dbReference type="Pfam" id="PF15963">
    <property type="entry name" value="Myb_DNA-bind_7"/>
    <property type="match status" value="1"/>
</dbReference>
<feature type="compositionally biased region" description="Polar residues" evidence="2">
    <location>
        <begin position="386"/>
        <end position="395"/>
    </location>
</feature>
<dbReference type="SMART" id="SM00717">
    <property type="entry name" value="SANT"/>
    <property type="match status" value="1"/>
</dbReference>
<evidence type="ECO:0000256" key="2">
    <source>
        <dbReference type="SAM" id="MobiDB-lite"/>
    </source>
</evidence>
<keyword evidence="3" id="KW-0472">Membrane</keyword>
<evidence type="ECO:0000259" key="4">
    <source>
        <dbReference type="PROSITE" id="PS51293"/>
    </source>
</evidence>
<organism evidence="5 6">
    <name type="scientific">Wickerhamomyces anomalus (strain ATCC 58044 / CBS 1984 / NCYC 433 / NRRL Y-366-8)</name>
    <name type="common">Yeast</name>
    <name type="synonym">Hansenula anomala</name>
    <dbReference type="NCBI Taxonomy" id="683960"/>
    <lineage>
        <taxon>Eukaryota</taxon>
        <taxon>Fungi</taxon>
        <taxon>Dikarya</taxon>
        <taxon>Ascomycota</taxon>
        <taxon>Saccharomycotina</taxon>
        <taxon>Saccharomycetes</taxon>
        <taxon>Phaffomycetales</taxon>
        <taxon>Wickerhamomycetaceae</taxon>
        <taxon>Wickerhamomyces</taxon>
    </lineage>
</organism>
<proteinExistence type="predicted"/>
<feature type="transmembrane region" description="Helical" evidence="3">
    <location>
        <begin position="30"/>
        <end position="46"/>
    </location>
</feature>
<evidence type="ECO:0000313" key="5">
    <source>
        <dbReference type="EMBL" id="ODQ62566.1"/>
    </source>
</evidence>
<dbReference type="SUPFAM" id="SSF46689">
    <property type="entry name" value="Homeodomain-like"/>
    <property type="match status" value="1"/>
</dbReference>
<keyword evidence="6" id="KW-1185">Reference proteome</keyword>
<evidence type="ECO:0000313" key="6">
    <source>
        <dbReference type="Proteomes" id="UP000094112"/>
    </source>
</evidence>
<dbReference type="GO" id="GO:0000126">
    <property type="term" value="C:transcription factor TFIIIB complex"/>
    <property type="evidence" value="ECO:0007669"/>
    <property type="project" value="TreeGrafter"/>
</dbReference>
<name>A0A1E3PAW6_WICAA</name>
<dbReference type="GO" id="GO:0001156">
    <property type="term" value="F:TFIIIC-class transcription factor complex binding"/>
    <property type="evidence" value="ECO:0007669"/>
    <property type="project" value="TreeGrafter"/>
</dbReference>
<feature type="compositionally biased region" description="Polar residues" evidence="2">
    <location>
        <begin position="179"/>
        <end position="197"/>
    </location>
</feature>
<dbReference type="RefSeq" id="XP_019041773.1">
    <property type="nucleotide sequence ID" value="XM_019184442.1"/>
</dbReference>
<dbReference type="STRING" id="683960.A0A1E3PAW6"/>
<reference evidence="5 6" key="1">
    <citation type="journal article" date="2016" name="Proc. Natl. Acad. Sci. U.S.A.">
        <title>Comparative genomics of biotechnologically important yeasts.</title>
        <authorList>
            <person name="Riley R."/>
            <person name="Haridas S."/>
            <person name="Wolfe K.H."/>
            <person name="Lopes M.R."/>
            <person name="Hittinger C.T."/>
            <person name="Goeker M."/>
            <person name="Salamov A.A."/>
            <person name="Wisecaver J.H."/>
            <person name="Long T.M."/>
            <person name="Calvey C.H."/>
            <person name="Aerts A.L."/>
            <person name="Barry K.W."/>
            <person name="Choi C."/>
            <person name="Clum A."/>
            <person name="Coughlan A.Y."/>
            <person name="Deshpande S."/>
            <person name="Douglass A.P."/>
            <person name="Hanson S.J."/>
            <person name="Klenk H.-P."/>
            <person name="LaButti K.M."/>
            <person name="Lapidus A."/>
            <person name="Lindquist E.A."/>
            <person name="Lipzen A.M."/>
            <person name="Meier-Kolthoff J.P."/>
            <person name="Ohm R.A."/>
            <person name="Otillar R.P."/>
            <person name="Pangilinan J.L."/>
            <person name="Peng Y."/>
            <person name="Rokas A."/>
            <person name="Rosa C.A."/>
            <person name="Scheuner C."/>
            <person name="Sibirny A.A."/>
            <person name="Slot J.C."/>
            <person name="Stielow J.B."/>
            <person name="Sun H."/>
            <person name="Kurtzman C.P."/>
            <person name="Blackwell M."/>
            <person name="Grigoriev I.V."/>
            <person name="Jeffries T.W."/>
        </authorList>
    </citation>
    <scope>NUCLEOTIDE SEQUENCE [LARGE SCALE GENOMIC DNA]</scope>
    <source>
        <strain evidence="6">ATCC 58044 / CBS 1984 / NCYC 433 / NRRL Y-366-8</strain>
    </source>
</reference>
<feature type="compositionally biased region" description="Low complexity" evidence="2">
    <location>
        <begin position="323"/>
        <end position="343"/>
    </location>
</feature>
<dbReference type="Pfam" id="PF10181">
    <property type="entry name" value="PIG-H"/>
    <property type="match status" value="1"/>
</dbReference>
<feature type="compositionally biased region" description="Polar residues" evidence="2">
    <location>
        <begin position="484"/>
        <end position="495"/>
    </location>
</feature>
<feature type="region of interest" description="Disordered" evidence="2">
    <location>
        <begin position="610"/>
        <end position="654"/>
    </location>
</feature>
<protein>
    <recommendedName>
        <fullName evidence="4">SANT domain-containing protein</fullName>
    </recommendedName>
</protein>
<sequence>MNNSCPNLVKVCDNENQLKYVYHHNNKTPIILKALVLLITALLLSITPSFPYRIYSFLVIIGSIVIFNSIKINQRIEVKETSGIFHNSVQHKFISSEQVIDVVINEGAYGLQFIYYLAIIVKDLDRLVLIFPETDLRLAHLEKLRAEIRKKSHQYSRAMSSIVNKSGVRFAPKAKQRRSTTGTPIASRRPSVTPTPDTSRRSIDASFEDTNNRAGKEDDDENSDDDDEDDGPLLKPSTIEMPKPQETKQRRLSTLSNISNRDIFKKVSVQNGYTHDATSSSNADRKTHIIGIPQPPAPVKRRRSTVSQSRRGSALKRKSVSEVPGATPPASAAGTATPSAASSVPPPPILQKVSEKEAPVEKPQVSRPTTIETTSKDKGETDEPLSPTSSSQDPFTSSLPIPSTLPSSLPSTAQDGSKSQKSSETPVEQQSRPVSAPEASRPAVDNNASKEQSPMPIGIPIIRRPFTAPTLSKAEGKAPEDDTVASSPAPQAPSHTNDEDTGRMTEGLYFDEETQQLRKIMYDPKDKTPGFEILTSFQAKKYDQFSRNFSSINPELSQHITIDEESFTIQDLCKPTLPIGKVSSNFHQAQEARKSKMKQRKEKRELRRLAKENRVSLESLTDKDSVKKETKKEGEEGEGQDGEPEEEQKVASSSNAAIQLKVGADGNLIVDEDSRLIDRHVNIDNDTRERYNQNPFENVVNSASYGKQRYTDKWDENEVLKFYRALGQWGTDFGLIAQMFPHRTRRQVKAKFILEEKKRPRLVDLALNNKLNGNFDFESYCSDANKTFGTLNDFNTKLEQLKKDHEENLKELSIAREKAKEEDLIRQKKRELEVKSGQGTRQLTRQERLLELRKHETVLGSIDDIKKQREEEEAAAAAALS</sequence>
<gene>
    <name evidence="5" type="ORF">WICANDRAFT_76735</name>
</gene>
<dbReference type="InterPro" id="IPR009057">
    <property type="entry name" value="Homeodomain-like_sf"/>
</dbReference>
<feature type="compositionally biased region" description="Basic and acidic residues" evidence="2">
    <location>
        <begin position="610"/>
        <end position="634"/>
    </location>
</feature>
<dbReference type="PANTHER" id="PTHR22929">
    <property type="entry name" value="RNA POLYMERASE III TRANSCRIPTION INITIATION FACTOR B"/>
    <property type="match status" value="1"/>
</dbReference>
<feature type="region of interest" description="Disordered" evidence="2">
    <location>
        <begin position="274"/>
        <end position="503"/>
    </location>
</feature>
<feature type="region of interest" description="Disordered" evidence="2">
    <location>
        <begin position="169"/>
        <end position="255"/>
    </location>
</feature>
<dbReference type="OrthoDB" id="272624at2759"/>
<dbReference type="EMBL" id="KV454208">
    <property type="protein sequence ID" value="ODQ62566.1"/>
    <property type="molecule type" value="Genomic_DNA"/>
</dbReference>
<dbReference type="InterPro" id="IPR019328">
    <property type="entry name" value="PIGH-H_dom"/>
</dbReference>
<dbReference type="Gene3D" id="1.10.10.60">
    <property type="entry name" value="Homeodomain-like"/>
    <property type="match status" value="1"/>
</dbReference>